<dbReference type="Proteomes" id="UP000001805">
    <property type="component" value="Chromosome 4, Linkage Group IV"/>
</dbReference>
<dbReference type="InParanoid" id="Q7S8T4"/>
<protein>
    <submittedName>
        <fullName evidence="1">Uncharacterized protein</fullName>
    </submittedName>
</protein>
<accession>Q7S8T4</accession>
<dbReference type="PaxDb" id="5141-EFNCRP00000008734"/>
<proteinExistence type="predicted"/>
<dbReference type="EMBL" id="CM002239">
    <property type="protein sequence ID" value="EAA32751.1"/>
    <property type="molecule type" value="Genomic_DNA"/>
</dbReference>
<dbReference type="PANTHER" id="PTHR35910:SF1">
    <property type="entry name" value="2EXR DOMAIN-CONTAINING PROTEIN"/>
    <property type="match status" value="1"/>
</dbReference>
<dbReference type="VEuPathDB" id="FungiDB:NCU08800"/>
<dbReference type="KEGG" id="ncr:NCU08800"/>
<dbReference type="OrthoDB" id="3473305at2759"/>
<keyword evidence="2" id="KW-1185">Reference proteome</keyword>
<dbReference type="HOGENOM" id="CLU_1750183_0_0_1"/>
<evidence type="ECO:0000313" key="1">
    <source>
        <dbReference type="EMBL" id="EAA32751.1"/>
    </source>
</evidence>
<gene>
    <name evidence="1" type="ORF">NCU08800</name>
</gene>
<name>Q7S8T4_NEUCR</name>
<evidence type="ECO:0000313" key="2">
    <source>
        <dbReference type="Proteomes" id="UP000001805"/>
    </source>
</evidence>
<organism evidence="1 2">
    <name type="scientific">Neurospora crassa (strain ATCC 24698 / 74-OR23-1A / CBS 708.71 / DSM 1257 / FGSC 987)</name>
    <dbReference type="NCBI Taxonomy" id="367110"/>
    <lineage>
        <taxon>Eukaryota</taxon>
        <taxon>Fungi</taxon>
        <taxon>Dikarya</taxon>
        <taxon>Ascomycota</taxon>
        <taxon>Pezizomycotina</taxon>
        <taxon>Sordariomycetes</taxon>
        <taxon>Sordariomycetidae</taxon>
        <taxon>Sordariales</taxon>
        <taxon>Sordariaceae</taxon>
        <taxon>Neurospora</taxon>
    </lineage>
</organism>
<dbReference type="RefSeq" id="XP_961987.1">
    <property type="nucleotide sequence ID" value="XM_956894.1"/>
</dbReference>
<dbReference type="AlphaFoldDB" id="Q7S8T4"/>
<dbReference type="PANTHER" id="PTHR35910">
    <property type="entry name" value="2EXR DOMAIN-CONTAINING PROTEIN"/>
    <property type="match status" value="1"/>
</dbReference>
<dbReference type="OMA" id="GMTELRH"/>
<sequence>MSTTETFHLFPYLPWELRAMAFTEIPTGTSDFQRKYVWINWEYDTILAGMTELRHFGYESIQTSIQRLDIEIPRLLPGEIKILQGFAKLKKLDIHGEIWNFRWVFRLFPLACGQKNIILHDMLDFLTLNSFVWDELWDDLWDEDIPVYD</sequence>
<reference evidence="1 2" key="1">
    <citation type="journal article" date="2003" name="Nature">
        <title>The genome sequence of the filamentous fungus Neurospora crassa.</title>
        <authorList>
            <person name="Galagan J.E."/>
            <person name="Calvo S.E."/>
            <person name="Borkovich K.A."/>
            <person name="Selker E.U."/>
            <person name="Read N.D."/>
            <person name="Jaffe D."/>
            <person name="FitzHugh W."/>
            <person name="Ma L.J."/>
            <person name="Smirnov S."/>
            <person name="Purcell S."/>
            <person name="Rehman B."/>
            <person name="Elkins T."/>
            <person name="Engels R."/>
            <person name="Wang S."/>
            <person name="Nielsen C.B."/>
            <person name="Butler J."/>
            <person name="Endrizzi M."/>
            <person name="Qui D."/>
            <person name="Ianakiev P."/>
            <person name="Bell-Pedersen D."/>
            <person name="Nelson M.A."/>
            <person name="Werner-Washburne M."/>
            <person name="Selitrennikoff C.P."/>
            <person name="Kinsey J.A."/>
            <person name="Braun E.L."/>
            <person name="Zelter A."/>
            <person name="Schulte U."/>
            <person name="Kothe G.O."/>
            <person name="Jedd G."/>
            <person name="Mewes W."/>
            <person name="Staben C."/>
            <person name="Marcotte E."/>
            <person name="Greenberg D."/>
            <person name="Roy A."/>
            <person name="Foley K."/>
            <person name="Naylor J."/>
            <person name="Stange-Thomann N."/>
            <person name="Barrett R."/>
            <person name="Gnerre S."/>
            <person name="Kamal M."/>
            <person name="Kamvysselis M."/>
            <person name="Mauceli E."/>
            <person name="Bielke C."/>
            <person name="Rudd S."/>
            <person name="Frishman D."/>
            <person name="Krystofova S."/>
            <person name="Rasmussen C."/>
            <person name="Metzenberg R.L."/>
            <person name="Perkins D.D."/>
            <person name="Kroken S."/>
            <person name="Cogoni C."/>
            <person name="Macino G."/>
            <person name="Catcheside D."/>
            <person name="Li W."/>
            <person name="Pratt R.J."/>
            <person name="Osmani S.A."/>
            <person name="DeSouza C.P."/>
            <person name="Glass L."/>
            <person name="Orbach M.J."/>
            <person name="Berglund J.A."/>
            <person name="Voelker R."/>
            <person name="Yarden O."/>
            <person name="Plamann M."/>
            <person name="Seiler S."/>
            <person name="Dunlap J."/>
            <person name="Radford A."/>
            <person name="Aramayo R."/>
            <person name="Natvig D.O."/>
            <person name="Alex L.A."/>
            <person name="Mannhaupt G."/>
            <person name="Ebbole D.J."/>
            <person name="Freitag M."/>
            <person name="Paulsen I."/>
            <person name="Sachs M.S."/>
            <person name="Lander E.S."/>
            <person name="Nusbaum C."/>
            <person name="Birren B."/>
        </authorList>
    </citation>
    <scope>NUCLEOTIDE SEQUENCE [LARGE SCALE GENOMIC DNA]</scope>
    <source>
        <strain evidence="2">ATCC 24698 / 74-OR23-1A / CBS 708.71 / DSM 1257 / FGSC 987</strain>
    </source>
</reference>
<dbReference type="GeneID" id="3878135"/>